<feature type="chain" id="PRO_5043350284" evidence="1">
    <location>
        <begin position="21"/>
        <end position="106"/>
    </location>
</feature>
<feature type="signal peptide" evidence="1">
    <location>
        <begin position="1"/>
        <end position="20"/>
    </location>
</feature>
<protein>
    <submittedName>
        <fullName evidence="2">Uncharacterized protein</fullName>
    </submittedName>
</protein>
<evidence type="ECO:0000256" key="1">
    <source>
        <dbReference type="SAM" id="SignalP"/>
    </source>
</evidence>
<comment type="caution">
    <text evidence="2">The sequence shown here is derived from an EMBL/GenBank/DDBJ whole genome shotgun (WGS) entry which is preliminary data.</text>
</comment>
<name>A0AAV7XX38_9NEOP</name>
<dbReference type="Proteomes" id="UP001075354">
    <property type="component" value="Chromosome 2"/>
</dbReference>
<sequence>MARLTLAAVLLFAVVAAVCANPEPEPSWGQGEHRAALKNWAHHEKEKAGELWRKTVSPQIAQLKAKFGQLWMQKEPKIAAALKLKAGAAFNKAVEFANQLVQKKLG</sequence>
<evidence type="ECO:0000313" key="3">
    <source>
        <dbReference type="Proteomes" id="UP001075354"/>
    </source>
</evidence>
<dbReference type="EMBL" id="JAPTSV010000002">
    <property type="protein sequence ID" value="KAJ1531113.1"/>
    <property type="molecule type" value="Genomic_DNA"/>
</dbReference>
<keyword evidence="1" id="KW-0732">Signal</keyword>
<keyword evidence="3" id="KW-1185">Reference proteome</keyword>
<proteinExistence type="predicted"/>
<evidence type="ECO:0000313" key="2">
    <source>
        <dbReference type="EMBL" id="KAJ1531113.1"/>
    </source>
</evidence>
<dbReference type="AlphaFoldDB" id="A0AAV7XX38"/>
<reference evidence="2" key="1">
    <citation type="submission" date="2022-12" db="EMBL/GenBank/DDBJ databases">
        <title>Chromosome-level genome assembly of the bean flower thrips Megalurothrips usitatus.</title>
        <authorList>
            <person name="Ma L."/>
            <person name="Liu Q."/>
            <person name="Li H."/>
            <person name="Cai W."/>
        </authorList>
    </citation>
    <scope>NUCLEOTIDE SEQUENCE</scope>
    <source>
        <strain evidence="2">Cailab_2022a</strain>
    </source>
</reference>
<accession>A0AAV7XX38</accession>
<gene>
    <name evidence="2" type="ORF">ONE63_005935</name>
</gene>
<organism evidence="2 3">
    <name type="scientific">Megalurothrips usitatus</name>
    <name type="common">bean blossom thrips</name>
    <dbReference type="NCBI Taxonomy" id="439358"/>
    <lineage>
        <taxon>Eukaryota</taxon>
        <taxon>Metazoa</taxon>
        <taxon>Ecdysozoa</taxon>
        <taxon>Arthropoda</taxon>
        <taxon>Hexapoda</taxon>
        <taxon>Insecta</taxon>
        <taxon>Pterygota</taxon>
        <taxon>Neoptera</taxon>
        <taxon>Paraneoptera</taxon>
        <taxon>Thysanoptera</taxon>
        <taxon>Terebrantia</taxon>
        <taxon>Thripoidea</taxon>
        <taxon>Thripidae</taxon>
        <taxon>Megalurothrips</taxon>
    </lineage>
</organism>